<feature type="chain" id="PRO_5022084999" evidence="2">
    <location>
        <begin position="26"/>
        <end position="244"/>
    </location>
</feature>
<dbReference type="Gene3D" id="3.30.457.10">
    <property type="entry name" value="Copper amine oxidase-like, N-terminal domain"/>
    <property type="match status" value="1"/>
</dbReference>
<dbReference type="EMBL" id="CP033464">
    <property type="protein sequence ID" value="QDX91468.1"/>
    <property type="molecule type" value="Genomic_DNA"/>
</dbReference>
<feature type="region of interest" description="Disordered" evidence="1">
    <location>
        <begin position="122"/>
        <end position="141"/>
    </location>
</feature>
<accession>A0A518V3A9</accession>
<protein>
    <submittedName>
        <fullName evidence="4">Copper amine oxidase N-terminal domain-containing protein</fullName>
    </submittedName>
</protein>
<dbReference type="InterPro" id="IPR036582">
    <property type="entry name" value="Mao_N_sf"/>
</dbReference>
<dbReference type="Proteomes" id="UP000319432">
    <property type="component" value="Chromosome"/>
</dbReference>
<keyword evidence="2" id="KW-0732">Signal</keyword>
<keyword evidence="5" id="KW-1185">Reference proteome</keyword>
<dbReference type="InterPro" id="IPR012854">
    <property type="entry name" value="Cu_amine_oxidase-like_N"/>
</dbReference>
<dbReference type="Pfam" id="PF07833">
    <property type="entry name" value="Cu_amine_oxidN1"/>
    <property type="match status" value="1"/>
</dbReference>
<feature type="domain" description="Copper amine oxidase-like N-terminal" evidence="3">
    <location>
        <begin position="29"/>
        <end position="87"/>
    </location>
</feature>
<feature type="signal peptide" evidence="2">
    <location>
        <begin position="1"/>
        <end position="25"/>
    </location>
</feature>
<dbReference type="SUPFAM" id="SSF55383">
    <property type="entry name" value="Copper amine oxidase, domain N"/>
    <property type="match status" value="1"/>
</dbReference>
<proteinExistence type="predicted"/>
<evidence type="ECO:0000256" key="2">
    <source>
        <dbReference type="SAM" id="SignalP"/>
    </source>
</evidence>
<reference evidence="4 5" key="1">
    <citation type="submission" date="2018-11" db="EMBL/GenBank/DDBJ databases">
        <title>Phylogenetic determinants of toxin gene distribution in genomes of Brevibacillus laterosporus.</title>
        <authorList>
            <person name="Glare T.R."/>
            <person name="Durrant A."/>
            <person name="Berry C."/>
            <person name="Palma L."/>
            <person name="Ormskirk M."/>
            <person name="Cox M.O."/>
        </authorList>
    </citation>
    <scope>NUCLEOTIDE SEQUENCE [LARGE SCALE GENOMIC DNA]</scope>
    <source>
        <strain evidence="4 5">1821L</strain>
    </source>
</reference>
<dbReference type="OrthoDB" id="9780101at2"/>
<dbReference type="AlphaFoldDB" id="A0A518V3A9"/>
<sequence length="244" mass="27933">MFKKKTLLLLSSALLIGALPATTDAAVVKKNVQATYNNVKVKYNGYVVPTDTEPFIVNGTTYIPLRMMAGVFNKDVSWDQASYTVTVGDRVDPRIAQLQSEISSKDSKIASLERDVSNYRDQLDKKDKDKKKKSKNSDVDDLEDDLNKEFGKYKKIKWNLELKGDEDDLDLTIEVDLGDYKDEYKDLSESEIKKFIKEVCEYIWDEKDFDEANIDGTLVDTDDDDDLWTFDGKGKTNKITYKKQ</sequence>
<evidence type="ECO:0000256" key="1">
    <source>
        <dbReference type="SAM" id="MobiDB-lite"/>
    </source>
</evidence>
<evidence type="ECO:0000313" key="5">
    <source>
        <dbReference type="Proteomes" id="UP000319432"/>
    </source>
</evidence>
<organism evidence="4 5">
    <name type="scientific">Brevibacillus laterosporus</name>
    <name type="common">Bacillus laterosporus</name>
    <dbReference type="NCBI Taxonomy" id="1465"/>
    <lineage>
        <taxon>Bacteria</taxon>
        <taxon>Bacillati</taxon>
        <taxon>Bacillota</taxon>
        <taxon>Bacilli</taxon>
        <taxon>Bacillales</taxon>
        <taxon>Paenibacillaceae</taxon>
        <taxon>Brevibacillus</taxon>
    </lineage>
</organism>
<gene>
    <name evidence="4" type="ORF">EEL30_03185</name>
</gene>
<name>A0A518V3A9_BRELA</name>
<evidence type="ECO:0000259" key="3">
    <source>
        <dbReference type="Pfam" id="PF07833"/>
    </source>
</evidence>
<evidence type="ECO:0000313" key="4">
    <source>
        <dbReference type="EMBL" id="QDX91468.1"/>
    </source>
</evidence>